<sequence>MSADPNCIFCKIVAGQIPARKVYEDEYILAFHDIAPWAPVHILLVPKLHIVSMAQLQPEHEALMGRMSVLVPRLMQELGVSNGFRTVINTGADGGQEVMHLHMHALGGPRPWSKG</sequence>
<evidence type="ECO:0000256" key="1">
    <source>
        <dbReference type="PROSITE-ProRule" id="PRU00464"/>
    </source>
</evidence>
<dbReference type="SUPFAM" id="SSF54197">
    <property type="entry name" value="HIT-like"/>
    <property type="match status" value="1"/>
</dbReference>
<dbReference type="InterPro" id="IPR001310">
    <property type="entry name" value="Histidine_triad_HIT"/>
</dbReference>
<organism evidence="3 4">
    <name type="scientific">Roseateles rivi</name>
    <dbReference type="NCBI Taxonomy" id="3299028"/>
    <lineage>
        <taxon>Bacteria</taxon>
        <taxon>Pseudomonadati</taxon>
        <taxon>Pseudomonadota</taxon>
        <taxon>Betaproteobacteria</taxon>
        <taxon>Burkholderiales</taxon>
        <taxon>Sphaerotilaceae</taxon>
        <taxon>Roseateles</taxon>
    </lineage>
</organism>
<accession>A0ABW7FW28</accession>
<comment type="caution">
    <text evidence="3">The sequence shown here is derived from an EMBL/GenBank/DDBJ whole genome shotgun (WGS) entry which is preliminary data.</text>
</comment>
<name>A0ABW7FW28_9BURK</name>
<keyword evidence="4" id="KW-1185">Reference proteome</keyword>
<dbReference type="Pfam" id="PF01230">
    <property type="entry name" value="HIT"/>
    <property type="match status" value="1"/>
</dbReference>
<dbReference type="InterPro" id="IPR036265">
    <property type="entry name" value="HIT-like_sf"/>
</dbReference>
<proteinExistence type="predicted"/>
<dbReference type="EMBL" id="JBIGHZ010000003">
    <property type="protein sequence ID" value="MFG6448526.1"/>
    <property type="molecule type" value="Genomic_DNA"/>
</dbReference>
<dbReference type="PANTHER" id="PTHR23089">
    <property type="entry name" value="HISTIDINE TRIAD HIT PROTEIN"/>
    <property type="match status" value="1"/>
</dbReference>
<reference evidence="3 4" key="1">
    <citation type="submission" date="2024-08" db="EMBL/GenBank/DDBJ databases">
        <authorList>
            <person name="Lu H."/>
        </authorList>
    </citation>
    <scope>NUCLEOTIDE SEQUENCE [LARGE SCALE GENOMIC DNA]</scope>
    <source>
        <strain evidence="3 4">BYS180W</strain>
    </source>
</reference>
<evidence type="ECO:0000313" key="3">
    <source>
        <dbReference type="EMBL" id="MFG6448526.1"/>
    </source>
</evidence>
<dbReference type="RefSeq" id="WP_394460834.1">
    <property type="nucleotide sequence ID" value="NZ_JBIGHZ010000003.1"/>
</dbReference>
<dbReference type="InterPro" id="IPR011146">
    <property type="entry name" value="HIT-like"/>
</dbReference>
<evidence type="ECO:0000259" key="2">
    <source>
        <dbReference type="PROSITE" id="PS51084"/>
    </source>
</evidence>
<dbReference type="CDD" id="cd01276">
    <property type="entry name" value="PKCI_related"/>
    <property type="match status" value="1"/>
</dbReference>
<gene>
    <name evidence="3" type="ORF">ACG0Z6_09780</name>
</gene>
<feature type="domain" description="HIT" evidence="2">
    <location>
        <begin position="8"/>
        <end position="115"/>
    </location>
</feature>
<dbReference type="Gene3D" id="3.30.428.10">
    <property type="entry name" value="HIT-like"/>
    <property type="match status" value="1"/>
</dbReference>
<dbReference type="PRINTS" id="PR00332">
    <property type="entry name" value="HISTRIAD"/>
</dbReference>
<feature type="short sequence motif" description="Histidine triad motif" evidence="1">
    <location>
        <begin position="100"/>
        <end position="104"/>
    </location>
</feature>
<evidence type="ECO:0000313" key="4">
    <source>
        <dbReference type="Proteomes" id="UP001606099"/>
    </source>
</evidence>
<dbReference type="Proteomes" id="UP001606099">
    <property type="component" value="Unassembled WGS sequence"/>
</dbReference>
<dbReference type="PROSITE" id="PS51084">
    <property type="entry name" value="HIT_2"/>
    <property type="match status" value="1"/>
</dbReference>
<protein>
    <submittedName>
        <fullName evidence="3">Histidine triad nucleotide-binding protein</fullName>
    </submittedName>
</protein>